<proteinExistence type="predicted"/>
<name>A0ABQ4TXC3_9HYPH</name>
<evidence type="ECO:0000313" key="3">
    <source>
        <dbReference type="Proteomes" id="UP001055057"/>
    </source>
</evidence>
<evidence type="ECO:0000313" key="2">
    <source>
        <dbReference type="EMBL" id="GJE59559.1"/>
    </source>
</evidence>
<feature type="signal peptide" evidence="1">
    <location>
        <begin position="1"/>
        <end position="29"/>
    </location>
</feature>
<reference evidence="2" key="2">
    <citation type="submission" date="2021-08" db="EMBL/GenBank/DDBJ databases">
        <authorList>
            <person name="Tani A."/>
            <person name="Ola A."/>
            <person name="Ogura Y."/>
            <person name="Katsura K."/>
            <person name="Hayashi T."/>
        </authorList>
    </citation>
    <scope>NUCLEOTIDE SEQUENCE</scope>
    <source>
        <strain evidence="2">DSM 23632</strain>
    </source>
</reference>
<keyword evidence="1" id="KW-0732">Signal</keyword>
<feature type="chain" id="PRO_5046537183" description="Cellulose biosynthesis protein BcsS" evidence="1">
    <location>
        <begin position="30"/>
        <end position="247"/>
    </location>
</feature>
<keyword evidence="3" id="KW-1185">Reference proteome</keyword>
<reference evidence="2" key="1">
    <citation type="journal article" date="2021" name="Front. Microbiol.">
        <title>Comprehensive Comparative Genomics and Phenotyping of Methylobacterium Species.</title>
        <authorList>
            <person name="Alessa O."/>
            <person name="Ogura Y."/>
            <person name="Fujitani Y."/>
            <person name="Takami H."/>
            <person name="Hayashi T."/>
            <person name="Sahin N."/>
            <person name="Tani A."/>
        </authorList>
    </citation>
    <scope>NUCLEOTIDE SEQUENCE</scope>
    <source>
        <strain evidence="2">DSM 23632</strain>
    </source>
</reference>
<accession>A0ABQ4TXC3</accession>
<dbReference type="InterPro" id="IPR031485">
    <property type="entry name" value="CBP_BcsS"/>
</dbReference>
<dbReference type="Proteomes" id="UP001055057">
    <property type="component" value="Unassembled WGS sequence"/>
</dbReference>
<evidence type="ECO:0000256" key="1">
    <source>
        <dbReference type="SAM" id="SignalP"/>
    </source>
</evidence>
<evidence type="ECO:0008006" key="4">
    <source>
        <dbReference type="Google" id="ProtNLM"/>
    </source>
</evidence>
<protein>
    <recommendedName>
        <fullName evidence="4">Cellulose biosynthesis protein BcsS</fullName>
    </recommendedName>
</protein>
<dbReference type="EMBL" id="BPRB01000085">
    <property type="protein sequence ID" value="GJE59559.1"/>
    <property type="molecule type" value="Genomic_DNA"/>
</dbReference>
<gene>
    <name evidence="2" type="ORF">MPOCJGCO_1655</name>
</gene>
<comment type="caution">
    <text evidence="2">The sequence shown here is derived from an EMBL/GenBank/DDBJ whole genome shotgun (WGS) entry which is preliminary data.</text>
</comment>
<sequence>MGTWKPRSRPRRDTSAFVAGVFCATLADAAPAGASEIDLLLFGSLDAGAASFLTTGAKVAFEGLDRPGFVVLASAGGGRRSESVACGCARSVGVARYTAVGAALVGYQWFLDWGVVAAYAGPEGSIEALTDGRTAAVLPARYGLRLHGEVWARPTAETLVQATAILGSAREDAWGRIAWGVRAWDTYFGPEVSLYTDRTGYRKWNLGLHATDFAFGRYSFRVSGGVQVESSTRGASPYVALSVWTPL</sequence>
<organism evidence="2 3">
    <name type="scientific">Methylobacterium trifolii</name>
    <dbReference type="NCBI Taxonomy" id="1003092"/>
    <lineage>
        <taxon>Bacteria</taxon>
        <taxon>Pseudomonadati</taxon>
        <taxon>Pseudomonadota</taxon>
        <taxon>Alphaproteobacteria</taxon>
        <taxon>Hyphomicrobiales</taxon>
        <taxon>Methylobacteriaceae</taxon>
        <taxon>Methylobacterium</taxon>
    </lineage>
</organism>
<dbReference type="Pfam" id="PF17036">
    <property type="entry name" value="CBP_BcsS"/>
    <property type="match status" value="1"/>
</dbReference>